<evidence type="ECO:0000256" key="8">
    <source>
        <dbReference type="ARBA" id="ARBA00022573"/>
    </source>
</evidence>
<keyword evidence="12 14" id="KW-0067">ATP-binding</keyword>
<organism evidence="17 18">
    <name type="scientific">Isoalcanivorax pacificus W11-5</name>
    <dbReference type="NCBI Taxonomy" id="391936"/>
    <lineage>
        <taxon>Bacteria</taxon>
        <taxon>Pseudomonadati</taxon>
        <taxon>Pseudomonadota</taxon>
        <taxon>Gammaproteobacteria</taxon>
        <taxon>Oceanospirillales</taxon>
        <taxon>Alcanivoracaceae</taxon>
        <taxon>Isoalcanivorax</taxon>
    </lineage>
</organism>
<dbReference type="HOGENOM" id="CLU_094161_0_1_6"/>
<comment type="catalytic activity">
    <reaction evidence="3">
        <text>adenosylcob(III)inamide + GTP = adenosylcob(III)inamide phosphate + GDP + H(+)</text>
        <dbReference type="Rhea" id="RHEA:15765"/>
        <dbReference type="ChEBI" id="CHEBI:2480"/>
        <dbReference type="ChEBI" id="CHEBI:15378"/>
        <dbReference type="ChEBI" id="CHEBI:37565"/>
        <dbReference type="ChEBI" id="CHEBI:58189"/>
        <dbReference type="ChEBI" id="CHEBI:58502"/>
        <dbReference type="EC" id="2.7.1.156"/>
    </reaction>
</comment>
<dbReference type="STRING" id="391936.S7S_16820"/>
<keyword evidence="8 14" id="KW-0169">Cobalamin biosynthesis</keyword>
<comment type="catalytic activity">
    <reaction evidence="1 14">
        <text>adenosylcob(III)inamide + ATP = adenosylcob(III)inamide phosphate + ADP + H(+)</text>
        <dbReference type="Rhea" id="RHEA:15769"/>
        <dbReference type="ChEBI" id="CHEBI:2480"/>
        <dbReference type="ChEBI" id="CHEBI:15378"/>
        <dbReference type="ChEBI" id="CHEBI:30616"/>
        <dbReference type="ChEBI" id="CHEBI:58502"/>
        <dbReference type="ChEBI" id="CHEBI:456216"/>
        <dbReference type="EC" id="2.7.1.156"/>
    </reaction>
</comment>
<dbReference type="CDD" id="cd00544">
    <property type="entry name" value="CobU"/>
    <property type="match status" value="1"/>
</dbReference>
<dbReference type="Gene3D" id="3.40.50.300">
    <property type="entry name" value="P-loop containing nucleotide triphosphate hydrolases"/>
    <property type="match status" value="1"/>
</dbReference>
<keyword evidence="9 14" id="KW-0808">Transferase</keyword>
<evidence type="ECO:0000256" key="7">
    <source>
        <dbReference type="ARBA" id="ARBA00007490"/>
    </source>
</evidence>
<dbReference type="GO" id="GO:0008820">
    <property type="term" value="F:cobinamide phosphate guanylyltransferase activity"/>
    <property type="evidence" value="ECO:0007669"/>
    <property type="project" value="UniProtKB-UniRule"/>
</dbReference>
<feature type="binding site" evidence="16">
    <location>
        <begin position="8"/>
        <end position="15"/>
    </location>
    <ligand>
        <name>GTP</name>
        <dbReference type="ChEBI" id="CHEBI:37565"/>
    </ligand>
</feature>
<evidence type="ECO:0000256" key="14">
    <source>
        <dbReference type="PIRNR" id="PIRNR006135"/>
    </source>
</evidence>
<dbReference type="UniPathway" id="UPA00148">
    <property type="reaction ID" value="UER00236"/>
</dbReference>
<dbReference type="InterPro" id="IPR027417">
    <property type="entry name" value="P-loop_NTPase"/>
</dbReference>
<keyword evidence="11 14" id="KW-0418">Kinase</keyword>
<keyword evidence="10 14" id="KW-0547">Nucleotide-binding</keyword>
<dbReference type="GO" id="GO:0005525">
    <property type="term" value="F:GTP binding"/>
    <property type="evidence" value="ECO:0007669"/>
    <property type="project" value="UniProtKB-UniRule"/>
</dbReference>
<dbReference type="EC" id="2.7.7.62" evidence="14"/>
<accession>A0A0B4XRF2</accession>
<evidence type="ECO:0000313" key="17">
    <source>
        <dbReference type="EMBL" id="AJD49776.1"/>
    </source>
</evidence>
<name>A0A0B4XRF2_9GAMM</name>
<evidence type="ECO:0000313" key="18">
    <source>
        <dbReference type="Proteomes" id="UP000006764"/>
    </source>
</evidence>
<reference evidence="17 18" key="1">
    <citation type="journal article" date="2012" name="J. Bacteriol.">
        <title>Genome sequence of an alkane-degrading bacterium, Alcanivorax pacificus type strain W11-5, isolated from deep sea sediment.</title>
        <authorList>
            <person name="Lai Q."/>
            <person name="Shao Z."/>
        </authorList>
    </citation>
    <scope>NUCLEOTIDE SEQUENCE [LARGE SCALE GENOMIC DNA]</scope>
    <source>
        <strain evidence="17 18">W11-5</strain>
    </source>
</reference>
<dbReference type="InterPro" id="IPR003203">
    <property type="entry name" value="CobU/CobP"/>
</dbReference>
<evidence type="ECO:0000256" key="15">
    <source>
        <dbReference type="PIRSR" id="PIRSR006135-1"/>
    </source>
</evidence>
<dbReference type="PIRSF" id="PIRSF006135">
    <property type="entry name" value="CobU"/>
    <property type="match status" value="1"/>
</dbReference>
<feature type="binding site" evidence="16">
    <location>
        <position position="83"/>
    </location>
    <ligand>
        <name>GTP</name>
        <dbReference type="ChEBI" id="CHEBI:37565"/>
    </ligand>
</feature>
<feature type="active site" description="GMP-histidine intermediate" evidence="15">
    <location>
        <position position="49"/>
    </location>
</feature>
<evidence type="ECO:0000256" key="4">
    <source>
        <dbReference type="ARBA" id="ARBA00003889"/>
    </source>
</evidence>
<dbReference type="RefSeq" id="WP_008733042.1">
    <property type="nucleotide sequence ID" value="NZ_CP004387.1"/>
</dbReference>
<evidence type="ECO:0000256" key="10">
    <source>
        <dbReference type="ARBA" id="ARBA00022741"/>
    </source>
</evidence>
<comment type="pathway">
    <text evidence="5 14">Cofactor biosynthesis; adenosylcobalamin biosynthesis; adenosylcobalamin from cob(II)yrinate a,c-diamide: step 6/7.</text>
</comment>
<comment type="similarity">
    <text evidence="7 14">Belongs to the CobU/CobP family.</text>
</comment>
<sequence length="176" mass="18355">MAHSLVLGGIRSGKSALAEQLASAGGSPVLYVATGSAGDGEMAERIRRHQARRPAAWGLVEEPVSLAGVLVEQAPAAPCLLVDCMSLWVANLLHAGEAVFAREREAWLAGLPDYPGEVVIVSNEVGLGTIGMDPLTRRFCDELGWLNQALAQQCGRVVLSVAGLPCWLKGGATSGN</sequence>
<evidence type="ECO:0000256" key="11">
    <source>
        <dbReference type="ARBA" id="ARBA00022777"/>
    </source>
</evidence>
<evidence type="ECO:0000256" key="3">
    <source>
        <dbReference type="ARBA" id="ARBA00001522"/>
    </source>
</evidence>
<protein>
    <recommendedName>
        <fullName evidence="14">Bifunctional adenosylcobalamin biosynthesis protein</fullName>
        <ecNumber evidence="14">2.7.1.156</ecNumber>
        <ecNumber evidence="14">2.7.7.62</ecNumber>
    </recommendedName>
</protein>
<comment type="function">
    <text evidence="4 14">Catalyzes ATP-dependent phosphorylation of adenosylcobinamide and addition of GMP to adenosylcobinamide phosphate.</text>
</comment>
<dbReference type="OrthoDB" id="9788370at2"/>
<evidence type="ECO:0000256" key="6">
    <source>
        <dbReference type="ARBA" id="ARBA00005159"/>
    </source>
</evidence>
<dbReference type="PANTHER" id="PTHR34848:SF1">
    <property type="entry name" value="BIFUNCTIONAL ADENOSYLCOBALAMIN BIOSYNTHESIS PROTEIN COBU"/>
    <property type="match status" value="1"/>
</dbReference>
<dbReference type="GO" id="GO:0005524">
    <property type="term" value="F:ATP binding"/>
    <property type="evidence" value="ECO:0007669"/>
    <property type="project" value="UniProtKB-UniRule"/>
</dbReference>
<feature type="binding site" evidence="16">
    <location>
        <position position="61"/>
    </location>
    <ligand>
        <name>GTP</name>
        <dbReference type="ChEBI" id="CHEBI:37565"/>
    </ligand>
</feature>
<dbReference type="GO" id="GO:0009236">
    <property type="term" value="P:cobalamin biosynthetic process"/>
    <property type="evidence" value="ECO:0007669"/>
    <property type="project" value="UniProtKB-UniRule"/>
</dbReference>
<proteinExistence type="inferred from homology"/>
<feature type="binding site" evidence="16">
    <location>
        <begin position="33"/>
        <end position="35"/>
    </location>
    <ligand>
        <name>GTP</name>
        <dbReference type="ChEBI" id="CHEBI:37565"/>
    </ligand>
</feature>
<comment type="pathway">
    <text evidence="6 14">Cofactor biosynthesis; adenosylcobalamin biosynthesis; adenosylcobalamin from cob(II)yrinate a,c-diamide: step 5/7.</text>
</comment>
<comment type="catalytic activity">
    <reaction evidence="2 14">
        <text>adenosylcob(III)inamide phosphate + GTP + H(+) = adenosylcob(III)inamide-GDP + diphosphate</text>
        <dbReference type="Rhea" id="RHEA:22712"/>
        <dbReference type="ChEBI" id="CHEBI:15378"/>
        <dbReference type="ChEBI" id="CHEBI:33019"/>
        <dbReference type="ChEBI" id="CHEBI:37565"/>
        <dbReference type="ChEBI" id="CHEBI:58502"/>
        <dbReference type="ChEBI" id="CHEBI:60487"/>
        <dbReference type="EC" id="2.7.7.62"/>
    </reaction>
</comment>
<dbReference type="SUPFAM" id="SSF52540">
    <property type="entry name" value="P-loop containing nucleoside triphosphate hydrolases"/>
    <property type="match status" value="1"/>
</dbReference>
<keyword evidence="18" id="KW-1185">Reference proteome</keyword>
<dbReference type="Pfam" id="PF02283">
    <property type="entry name" value="CobU"/>
    <property type="match status" value="1"/>
</dbReference>
<evidence type="ECO:0000256" key="1">
    <source>
        <dbReference type="ARBA" id="ARBA00000312"/>
    </source>
</evidence>
<evidence type="ECO:0000256" key="9">
    <source>
        <dbReference type="ARBA" id="ARBA00022679"/>
    </source>
</evidence>
<dbReference type="PANTHER" id="PTHR34848">
    <property type="match status" value="1"/>
</dbReference>
<dbReference type="NCBIfam" id="NF004469">
    <property type="entry name" value="PRK05800.1"/>
    <property type="match status" value="1"/>
</dbReference>
<dbReference type="AlphaFoldDB" id="A0A0B4XRF2"/>
<gene>
    <name evidence="17" type="ORF">S7S_16820</name>
</gene>
<dbReference type="KEGG" id="apac:S7S_16820"/>
<evidence type="ECO:0000256" key="2">
    <source>
        <dbReference type="ARBA" id="ARBA00000711"/>
    </source>
</evidence>
<dbReference type="EC" id="2.7.1.156" evidence="14"/>
<dbReference type="GO" id="GO:0043752">
    <property type="term" value="F:adenosylcobinamide kinase activity"/>
    <property type="evidence" value="ECO:0007669"/>
    <property type="project" value="UniProtKB-EC"/>
</dbReference>
<evidence type="ECO:0000256" key="16">
    <source>
        <dbReference type="PIRSR" id="PIRSR006135-2"/>
    </source>
</evidence>
<evidence type="ECO:0000256" key="13">
    <source>
        <dbReference type="ARBA" id="ARBA00023134"/>
    </source>
</evidence>
<evidence type="ECO:0000256" key="12">
    <source>
        <dbReference type="ARBA" id="ARBA00022840"/>
    </source>
</evidence>
<evidence type="ECO:0000256" key="5">
    <source>
        <dbReference type="ARBA" id="ARBA00004692"/>
    </source>
</evidence>
<dbReference type="Proteomes" id="UP000006764">
    <property type="component" value="Chromosome"/>
</dbReference>
<keyword evidence="13 14" id="KW-0342">GTP-binding</keyword>
<dbReference type="EMBL" id="CP004387">
    <property type="protein sequence ID" value="AJD49776.1"/>
    <property type="molecule type" value="Genomic_DNA"/>
</dbReference>